<evidence type="ECO:0000256" key="1">
    <source>
        <dbReference type="SAM" id="MobiDB-lite"/>
    </source>
</evidence>
<proteinExistence type="predicted"/>
<reference evidence="2 3" key="1">
    <citation type="submission" date="2024-09" db="EMBL/GenBank/DDBJ databases">
        <authorList>
            <person name="Sun Q."/>
            <person name="Mori K."/>
        </authorList>
    </citation>
    <scope>NUCLEOTIDE SEQUENCE [LARGE SCALE GENOMIC DNA]</scope>
    <source>
        <strain evidence="2 3">TISTR 2452</strain>
    </source>
</reference>
<evidence type="ECO:0000313" key="2">
    <source>
        <dbReference type="EMBL" id="MFB9329441.1"/>
    </source>
</evidence>
<feature type="compositionally biased region" description="Basic and acidic residues" evidence="1">
    <location>
        <begin position="37"/>
        <end position="50"/>
    </location>
</feature>
<keyword evidence="3" id="KW-1185">Reference proteome</keyword>
<sequence length="240" mass="26775">MRKRIQAGAAAAIVLLLAGCDVGGDVAQNQVPAADTRTADEPVTESEKNADTGIEPQTRAEPKKEADIPFRNEMTNAGQETEARASFSYLEQLPTEKQAAYNRFKGSQDVALLTDFTPEEMVLAYLHTLSNGDPYVLYPLIYNGGYLSDLARFTEDYREYVSNDSSEIAMHYRYYDSIKVDELGSKPDYKAVAISVSVGIIHHTMVLGLREEDGIWKLDVYGFMKDQIKRGKEAELESKQ</sequence>
<evidence type="ECO:0008006" key="4">
    <source>
        <dbReference type="Google" id="ProtNLM"/>
    </source>
</evidence>
<feature type="compositionally biased region" description="Basic and acidic residues" evidence="1">
    <location>
        <begin position="58"/>
        <end position="68"/>
    </location>
</feature>
<comment type="caution">
    <text evidence="2">The sequence shown here is derived from an EMBL/GenBank/DDBJ whole genome shotgun (WGS) entry which is preliminary data.</text>
</comment>
<dbReference type="Proteomes" id="UP001589747">
    <property type="component" value="Unassembled WGS sequence"/>
</dbReference>
<accession>A0ABV5KXX1</accession>
<dbReference type="PROSITE" id="PS51257">
    <property type="entry name" value="PROKAR_LIPOPROTEIN"/>
    <property type="match status" value="1"/>
</dbReference>
<dbReference type="RefSeq" id="WP_377499715.1">
    <property type="nucleotide sequence ID" value="NZ_JBHMDO010000042.1"/>
</dbReference>
<gene>
    <name evidence="2" type="ORF">ACFFSY_26175</name>
</gene>
<organism evidence="2 3">
    <name type="scientific">Paenibacillus aurantiacus</name>
    <dbReference type="NCBI Taxonomy" id="1936118"/>
    <lineage>
        <taxon>Bacteria</taxon>
        <taxon>Bacillati</taxon>
        <taxon>Bacillota</taxon>
        <taxon>Bacilli</taxon>
        <taxon>Bacillales</taxon>
        <taxon>Paenibacillaceae</taxon>
        <taxon>Paenibacillus</taxon>
    </lineage>
</organism>
<feature type="region of interest" description="Disordered" evidence="1">
    <location>
        <begin position="32"/>
        <end position="68"/>
    </location>
</feature>
<name>A0ABV5KXX1_9BACL</name>
<protein>
    <recommendedName>
        <fullName evidence="4">Lipoprotein</fullName>
    </recommendedName>
</protein>
<evidence type="ECO:0000313" key="3">
    <source>
        <dbReference type="Proteomes" id="UP001589747"/>
    </source>
</evidence>
<dbReference type="EMBL" id="JBHMDO010000042">
    <property type="protein sequence ID" value="MFB9329441.1"/>
    <property type="molecule type" value="Genomic_DNA"/>
</dbReference>